<dbReference type="PANTHER" id="PTHR15141">
    <property type="entry name" value="TRANSCRIPTION ELONGATION FACTOR B POLYPEPTIDE 3"/>
    <property type="match status" value="1"/>
</dbReference>
<feature type="compositionally biased region" description="Polar residues" evidence="1">
    <location>
        <begin position="1"/>
        <end position="15"/>
    </location>
</feature>
<organism evidence="2 3">
    <name type="scientific">Steinernema carpocapsae</name>
    <name type="common">Entomopathogenic nematode</name>
    <dbReference type="NCBI Taxonomy" id="34508"/>
    <lineage>
        <taxon>Eukaryota</taxon>
        <taxon>Metazoa</taxon>
        <taxon>Ecdysozoa</taxon>
        <taxon>Nematoda</taxon>
        <taxon>Chromadorea</taxon>
        <taxon>Rhabditida</taxon>
        <taxon>Tylenchina</taxon>
        <taxon>Panagrolaimomorpha</taxon>
        <taxon>Strongyloidoidea</taxon>
        <taxon>Steinernematidae</taxon>
        <taxon>Steinernema</taxon>
    </lineage>
</organism>
<protein>
    <submittedName>
        <fullName evidence="2">Uncharacterized protein</fullName>
    </submittedName>
</protein>
<dbReference type="GO" id="GO:0070449">
    <property type="term" value="C:elongin complex"/>
    <property type="evidence" value="ECO:0007669"/>
    <property type="project" value="InterPro"/>
</dbReference>
<sequence length="204" mass="23110">MRGNSSTETFASPQPKNLKRKAETSIFIPEKRPCRPQGYSIPKKPTFDFSLTFQGDFSSIKTVLESASLDQLKAFERANPGLKPETADFWKNHCEKTFNSGTKTERLESESWRETFLRLQDARLTALISCINKKVVDAKAAVRTAKSLNFLPTQNTGNSLKITCRSFKPKKQELKPTWDGGKPHNHVMKKTLKMTKASMTPRRA</sequence>
<evidence type="ECO:0000313" key="2">
    <source>
        <dbReference type="EMBL" id="TKR72627.1"/>
    </source>
</evidence>
<evidence type="ECO:0000313" key="3">
    <source>
        <dbReference type="Proteomes" id="UP000298663"/>
    </source>
</evidence>
<feature type="region of interest" description="Disordered" evidence="1">
    <location>
        <begin position="1"/>
        <end position="39"/>
    </location>
</feature>
<reference evidence="2 3" key="2">
    <citation type="journal article" date="2019" name="G3 (Bethesda)">
        <title>Hybrid Assembly of the Genome of the Entomopathogenic Nematode Steinernema carpocapsae Identifies the X-Chromosome.</title>
        <authorList>
            <person name="Serra L."/>
            <person name="Macchietto M."/>
            <person name="Macias-Munoz A."/>
            <person name="McGill C.J."/>
            <person name="Rodriguez I.M."/>
            <person name="Rodriguez B."/>
            <person name="Murad R."/>
            <person name="Mortazavi A."/>
        </authorList>
    </citation>
    <scope>NUCLEOTIDE SEQUENCE [LARGE SCALE GENOMIC DNA]</scope>
    <source>
        <strain evidence="2 3">ALL</strain>
    </source>
</reference>
<proteinExistence type="predicted"/>
<dbReference type="InterPro" id="IPR051870">
    <property type="entry name" value="Elongin-A_domain"/>
</dbReference>
<dbReference type="Gene3D" id="6.10.250.3180">
    <property type="match status" value="1"/>
</dbReference>
<dbReference type="AlphaFoldDB" id="A0A4U5MSC5"/>
<comment type="caution">
    <text evidence="2">The sequence shown here is derived from an EMBL/GenBank/DDBJ whole genome shotgun (WGS) entry which is preliminary data.</text>
</comment>
<name>A0A4U5MSC5_STECR</name>
<reference evidence="2 3" key="1">
    <citation type="journal article" date="2015" name="Genome Biol.">
        <title>Comparative genomics of Steinernema reveals deeply conserved gene regulatory networks.</title>
        <authorList>
            <person name="Dillman A.R."/>
            <person name="Macchietto M."/>
            <person name="Porter C.F."/>
            <person name="Rogers A."/>
            <person name="Williams B."/>
            <person name="Antoshechkin I."/>
            <person name="Lee M.M."/>
            <person name="Goodwin Z."/>
            <person name="Lu X."/>
            <person name="Lewis E.E."/>
            <person name="Goodrich-Blair H."/>
            <person name="Stock S.P."/>
            <person name="Adams B.J."/>
            <person name="Sternberg P.W."/>
            <person name="Mortazavi A."/>
        </authorList>
    </citation>
    <scope>NUCLEOTIDE SEQUENCE [LARGE SCALE GENOMIC DNA]</scope>
    <source>
        <strain evidence="2 3">ALL</strain>
    </source>
</reference>
<dbReference type="PANTHER" id="PTHR15141:SF76">
    <property type="entry name" value="TRANSCRIPTION ELONGATION FACTOR B POLYPEPTIDE 3"/>
    <property type="match status" value="1"/>
</dbReference>
<dbReference type="GO" id="GO:0006368">
    <property type="term" value="P:transcription elongation by RNA polymerase II"/>
    <property type="evidence" value="ECO:0007669"/>
    <property type="project" value="InterPro"/>
</dbReference>
<dbReference type="InterPro" id="IPR010684">
    <property type="entry name" value="RNA_pol_II_trans_fac_SIII_A"/>
</dbReference>
<evidence type="ECO:0000256" key="1">
    <source>
        <dbReference type="SAM" id="MobiDB-lite"/>
    </source>
</evidence>
<accession>A0A4U5MSC5</accession>
<gene>
    <name evidence="2" type="ORF">L596_020045</name>
</gene>
<keyword evidence="3" id="KW-1185">Reference proteome</keyword>
<dbReference type="Proteomes" id="UP000298663">
    <property type="component" value="Unassembled WGS sequence"/>
</dbReference>
<dbReference type="STRING" id="34508.A0A4U5MSC5"/>
<dbReference type="OrthoDB" id="21513at2759"/>
<dbReference type="Pfam" id="PF06881">
    <property type="entry name" value="Elongin_A"/>
    <property type="match status" value="1"/>
</dbReference>
<dbReference type="EMBL" id="AZBU02000006">
    <property type="protein sequence ID" value="TKR72627.1"/>
    <property type="molecule type" value="Genomic_DNA"/>
</dbReference>